<feature type="region of interest" description="Disordered" evidence="4">
    <location>
        <begin position="696"/>
        <end position="715"/>
    </location>
</feature>
<evidence type="ECO:0000256" key="2">
    <source>
        <dbReference type="ARBA" id="ARBA00004613"/>
    </source>
</evidence>
<dbReference type="GO" id="GO:0005576">
    <property type="term" value="C:extracellular region"/>
    <property type="evidence" value="ECO:0007669"/>
    <property type="project" value="UniProtKB-SubCell"/>
</dbReference>
<evidence type="ECO:0000256" key="3">
    <source>
        <dbReference type="ARBA" id="ARBA00022525"/>
    </source>
</evidence>
<comment type="subcellular location">
    <subcellularLocation>
        <location evidence="1">Host cell</location>
    </subcellularLocation>
    <subcellularLocation>
        <location evidence="2">Secreted</location>
    </subcellularLocation>
</comment>
<gene>
    <name evidence="6" type="ORF">EMPS_00344</name>
</gene>
<dbReference type="EMBL" id="BQFW01000001">
    <property type="protein sequence ID" value="GJJ67998.1"/>
    <property type="molecule type" value="Genomic_DNA"/>
</dbReference>
<sequence>MTDYISTLVCLVEGDDSEKIFGLNSLSHPTPFPEPQNILQLKGTIYALRPERFEGIRPEDLIIWKAFIPYKSVNRNEPIKLSKDDVTKLHSMDELSKVLPLRLPKNTIHIIVQRPPSDSHLNPQERSRLLPNLVEEDLLGVEEREYLDKFCKTDAEPIQEFFRGNAISVGPTGERPSFLLDNISSTLDPKASSQALWRRFLETRKERDRALAIIGTSGCGKTRTCLEVLGAHYGIFFTAVQPKSMIGSSDLSDADKEISKLLKAGDYVNNWRYAEMIAGRLLFIRLAVLRYLLRTDSNLTPKRWLMFQLMQHRFCKDLGYPTTSAPKDLFQCLMRSSVSREVTPESFDKVLKDIYDLIATRLDEGQPIADAIGVFPIFLDEAQTLQVSSPRNFRCQDDRRIPRSVLSPILAGMTLMNQKTIYRSLLCVGVSGTGLGLVNLESVAGSGLAKMDGRPWRPFTNFGCWNGEDHIRKFVKDRVDMAMDDPKRLLEKFRGRYRPLLTCLEYFLMHPESTMEEAIDQTFKLLTTAQKADVLQDRSFYHLFEKVEKMQEHRRMYLGIVMNFFLRGECFHFSNTAEKLLVETGFGRLISDPDKVMASTVDEPFVMEAGWNYYSSTNAIPSGLLQQMVVADHACSQGLLFEYLVPDMMLRLFEGSGDLNRHEAFRSVTQTPGSMALNVKAKVRIGPFRVSIYRGSGNTSVSSSDRTSDSTSDVSSNVILPTHQTLLQYLSNPSRATFYFPSKNCGPDLIFFVEVKLHGGKVSVPVVVHVNLQSNPDWESAVATTNLDKLFTTKDGEWNGSVDDKDIEAVSLLKSMRPHGFYFRVIVAFPAKPREETIPCHVRKETNGFGGSMAIISPENIHQYTDESVVRALKAMKGVMDDKCSHTVKKAKTSHSRNTRRA</sequence>
<protein>
    <recommendedName>
        <fullName evidence="5">Crinkler effector protein N-terminal domain-containing protein</fullName>
    </recommendedName>
</protein>
<dbReference type="OrthoDB" id="2393824at2759"/>
<comment type="caution">
    <text evidence="6">The sequence shown here is derived from an EMBL/GenBank/DDBJ whole genome shotgun (WGS) entry which is preliminary data.</text>
</comment>
<evidence type="ECO:0000259" key="5">
    <source>
        <dbReference type="Pfam" id="PF20147"/>
    </source>
</evidence>
<dbReference type="Proteomes" id="UP000827284">
    <property type="component" value="Unassembled WGS sequence"/>
</dbReference>
<name>A0A9P3H0L1_9FUNG</name>
<reference evidence="6" key="1">
    <citation type="submission" date="2021-11" db="EMBL/GenBank/DDBJ databases">
        <authorList>
            <person name="Herlambang A."/>
            <person name="Guo Y."/>
            <person name="Takashima Y."/>
            <person name="Nishizawa T."/>
        </authorList>
    </citation>
    <scope>NUCLEOTIDE SEQUENCE</scope>
    <source>
        <strain evidence="6">E1425</strain>
    </source>
</reference>
<evidence type="ECO:0000313" key="6">
    <source>
        <dbReference type="EMBL" id="GJJ67998.1"/>
    </source>
</evidence>
<evidence type="ECO:0000256" key="4">
    <source>
        <dbReference type="SAM" id="MobiDB-lite"/>
    </source>
</evidence>
<keyword evidence="7" id="KW-1185">Reference proteome</keyword>
<feature type="domain" description="Crinkler effector protein N-terminal" evidence="5">
    <location>
        <begin position="7"/>
        <end position="113"/>
    </location>
</feature>
<accession>A0A9P3H0L1</accession>
<evidence type="ECO:0000313" key="7">
    <source>
        <dbReference type="Proteomes" id="UP000827284"/>
    </source>
</evidence>
<reference evidence="6" key="2">
    <citation type="journal article" date="2022" name="Microbiol. Resour. Announc.">
        <title>Whole-Genome Sequence of Entomortierella parvispora E1425, a Mucoromycotan Fungus Associated with Burkholderiaceae-Related Endosymbiotic Bacteria.</title>
        <authorList>
            <person name="Herlambang A."/>
            <person name="Guo Y."/>
            <person name="Takashima Y."/>
            <person name="Narisawa K."/>
            <person name="Ohta H."/>
            <person name="Nishizawa T."/>
        </authorList>
    </citation>
    <scope>NUCLEOTIDE SEQUENCE</scope>
    <source>
        <strain evidence="6">E1425</strain>
    </source>
</reference>
<dbReference type="InterPro" id="IPR045379">
    <property type="entry name" value="Crinkler_N"/>
</dbReference>
<organism evidence="6 7">
    <name type="scientific">Entomortierella parvispora</name>
    <dbReference type="NCBI Taxonomy" id="205924"/>
    <lineage>
        <taxon>Eukaryota</taxon>
        <taxon>Fungi</taxon>
        <taxon>Fungi incertae sedis</taxon>
        <taxon>Mucoromycota</taxon>
        <taxon>Mortierellomycotina</taxon>
        <taxon>Mortierellomycetes</taxon>
        <taxon>Mortierellales</taxon>
        <taxon>Mortierellaceae</taxon>
        <taxon>Entomortierella</taxon>
    </lineage>
</organism>
<dbReference type="AlphaFoldDB" id="A0A9P3H0L1"/>
<evidence type="ECO:0000256" key="1">
    <source>
        <dbReference type="ARBA" id="ARBA00004340"/>
    </source>
</evidence>
<dbReference type="Pfam" id="PF20147">
    <property type="entry name" value="Crinkler"/>
    <property type="match status" value="1"/>
</dbReference>
<proteinExistence type="predicted"/>
<dbReference type="GO" id="GO:0043657">
    <property type="term" value="C:host cell"/>
    <property type="evidence" value="ECO:0007669"/>
    <property type="project" value="UniProtKB-SubCell"/>
</dbReference>
<keyword evidence="3" id="KW-0964">Secreted</keyword>